<name>A0A1V9VE78_9BACT</name>
<keyword evidence="2" id="KW-0378">Hydrolase</keyword>
<dbReference type="CDD" id="cd06127">
    <property type="entry name" value="DEDDh"/>
    <property type="match status" value="1"/>
</dbReference>
<dbReference type="GO" id="GO:0003676">
    <property type="term" value="F:nucleic acid binding"/>
    <property type="evidence" value="ECO:0007669"/>
    <property type="project" value="InterPro"/>
</dbReference>
<sequence>MAYYVLFDTETTGASQEDRVIQFGSLIVDQRGNIEVFDELCSSDVPIKLEAMEVHNITPNLLENKPKAVDTKFYKRLQELNSSENFLIAHNINFDLDMIKKEGFINNFQLIDTLRCA</sequence>
<dbReference type="InterPro" id="IPR036397">
    <property type="entry name" value="RNaseH_sf"/>
</dbReference>
<gene>
    <name evidence="5" type="ORF">AS859_00840</name>
</gene>
<evidence type="ECO:0000313" key="6">
    <source>
        <dbReference type="Proteomes" id="UP000192599"/>
    </source>
</evidence>
<dbReference type="InterPro" id="IPR012337">
    <property type="entry name" value="RNaseH-like_sf"/>
</dbReference>
<evidence type="ECO:0000256" key="1">
    <source>
        <dbReference type="ARBA" id="ARBA00022722"/>
    </source>
</evidence>
<keyword evidence="1" id="KW-0540">Nuclease</keyword>
<evidence type="ECO:0000256" key="3">
    <source>
        <dbReference type="ARBA" id="ARBA00022839"/>
    </source>
</evidence>
<accession>A0A1V9VE78</accession>
<organism evidence="5 6">
    <name type="scientific">Aliarcobacter cryaerophilus</name>
    <dbReference type="NCBI Taxonomy" id="28198"/>
    <lineage>
        <taxon>Bacteria</taxon>
        <taxon>Pseudomonadati</taxon>
        <taxon>Campylobacterota</taxon>
        <taxon>Epsilonproteobacteria</taxon>
        <taxon>Campylobacterales</taxon>
        <taxon>Arcobacteraceae</taxon>
        <taxon>Aliarcobacter</taxon>
    </lineage>
</organism>
<evidence type="ECO:0000313" key="5">
    <source>
        <dbReference type="EMBL" id="OQR42253.1"/>
    </source>
</evidence>
<dbReference type="PANTHER" id="PTHR30231">
    <property type="entry name" value="DNA POLYMERASE III SUBUNIT EPSILON"/>
    <property type="match status" value="1"/>
</dbReference>
<feature type="non-terminal residue" evidence="5">
    <location>
        <position position="117"/>
    </location>
</feature>
<dbReference type="AlphaFoldDB" id="A0A1V9VE78"/>
<proteinExistence type="predicted"/>
<reference evidence="5 6" key="1">
    <citation type="submission" date="2017-04" db="EMBL/GenBank/DDBJ databases">
        <title>Accumulation and expression of multiple antibiotic resistance genes in Arcobacter cryaerophilus that thrives in sewage.</title>
        <authorList>
            <person name="Millar J.A."/>
            <person name="Raghavan R."/>
        </authorList>
    </citation>
    <scope>NUCLEOTIDE SEQUENCE [LARGE SCALE GENOMIC DNA]</scope>
    <source>
        <strain evidence="5 6">AZT-1</strain>
    </source>
</reference>
<dbReference type="Gene3D" id="3.30.420.10">
    <property type="entry name" value="Ribonuclease H-like superfamily/Ribonuclease H"/>
    <property type="match status" value="1"/>
</dbReference>
<dbReference type="PANTHER" id="PTHR30231:SF4">
    <property type="entry name" value="PROTEIN NEN2"/>
    <property type="match status" value="1"/>
</dbReference>
<dbReference type="InterPro" id="IPR013520">
    <property type="entry name" value="Ribonucl_H"/>
</dbReference>
<protein>
    <submittedName>
        <fullName evidence="5">DNA polymerase III subunit epsilon</fullName>
    </submittedName>
</protein>
<dbReference type="Proteomes" id="UP000192599">
    <property type="component" value="Unassembled WGS sequence"/>
</dbReference>
<dbReference type="GO" id="GO:0006259">
    <property type="term" value="P:DNA metabolic process"/>
    <property type="evidence" value="ECO:0007669"/>
    <property type="project" value="UniProtKB-ARBA"/>
</dbReference>
<comment type="caution">
    <text evidence="5">The sequence shown here is derived from an EMBL/GenBank/DDBJ whole genome shotgun (WGS) entry which is preliminary data.</text>
</comment>
<keyword evidence="3" id="KW-0269">Exonuclease</keyword>
<feature type="domain" description="Exonuclease" evidence="4">
    <location>
        <begin position="5"/>
        <end position="102"/>
    </location>
</feature>
<dbReference type="Pfam" id="PF00929">
    <property type="entry name" value="RNase_T"/>
    <property type="match status" value="1"/>
</dbReference>
<evidence type="ECO:0000256" key="2">
    <source>
        <dbReference type="ARBA" id="ARBA00022801"/>
    </source>
</evidence>
<dbReference type="SUPFAM" id="SSF53098">
    <property type="entry name" value="Ribonuclease H-like"/>
    <property type="match status" value="1"/>
</dbReference>
<dbReference type="GO" id="GO:0008408">
    <property type="term" value="F:3'-5' exonuclease activity"/>
    <property type="evidence" value="ECO:0007669"/>
    <property type="project" value="TreeGrafter"/>
</dbReference>
<evidence type="ECO:0000259" key="4">
    <source>
        <dbReference type="Pfam" id="PF00929"/>
    </source>
</evidence>
<dbReference type="EMBL" id="LNTC01000004">
    <property type="protein sequence ID" value="OQR42253.1"/>
    <property type="molecule type" value="Genomic_DNA"/>
</dbReference>